<evidence type="ECO:0000259" key="7">
    <source>
        <dbReference type="Pfam" id="PF12896"/>
    </source>
</evidence>
<keyword evidence="4" id="KW-0833">Ubl conjugation pathway</keyword>
<evidence type="ECO:0000313" key="8">
    <source>
        <dbReference type="EMBL" id="KAJ3640798.1"/>
    </source>
</evidence>
<dbReference type="PANTHER" id="PTHR13260">
    <property type="entry name" value="ANAPHASE PROMOTING COMPLEX SUBUNIT 4 APC4"/>
    <property type="match status" value="1"/>
</dbReference>
<dbReference type="Proteomes" id="UP001168821">
    <property type="component" value="Unassembled WGS sequence"/>
</dbReference>
<reference evidence="8" key="1">
    <citation type="journal article" date="2023" name="G3 (Bethesda)">
        <title>Whole genome assemblies of Zophobas morio and Tenebrio molitor.</title>
        <authorList>
            <person name="Kaur S."/>
            <person name="Stinson S.A."/>
            <person name="diCenzo G.C."/>
        </authorList>
    </citation>
    <scope>NUCLEOTIDE SEQUENCE</scope>
    <source>
        <strain evidence="8">QUZm001</strain>
    </source>
</reference>
<feature type="domain" description="Anaphase-promoting complex subunit 4 long" evidence="7">
    <location>
        <begin position="232"/>
        <end position="426"/>
    </location>
</feature>
<evidence type="ECO:0000256" key="2">
    <source>
        <dbReference type="ARBA" id="ARBA00022618"/>
    </source>
</evidence>
<organism evidence="8 9">
    <name type="scientific">Zophobas morio</name>
    <dbReference type="NCBI Taxonomy" id="2755281"/>
    <lineage>
        <taxon>Eukaryota</taxon>
        <taxon>Metazoa</taxon>
        <taxon>Ecdysozoa</taxon>
        <taxon>Arthropoda</taxon>
        <taxon>Hexapoda</taxon>
        <taxon>Insecta</taxon>
        <taxon>Pterygota</taxon>
        <taxon>Neoptera</taxon>
        <taxon>Endopterygota</taxon>
        <taxon>Coleoptera</taxon>
        <taxon>Polyphaga</taxon>
        <taxon>Cucujiformia</taxon>
        <taxon>Tenebrionidae</taxon>
        <taxon>Zophobas</taxon>
    </lineage>
</organism>
<dbReference type="InterPro" id="IPR024977">
    <property type="entry name" value="Apc4-like_WD40_dom"/>
</dbReference>
<evidence type="ECO:0000256" key="5">
    <source>
        <dbReference type="ARBA" id="ARBA00023306"/>
    </source>
</evidence>
<dbReference type="InterPro" id="IPR015943">
    <property type="entry name" value="WD40/YVTN_repeat-like_dom_sf"/>
</dbReference>
<accession>A0AA38HNT5</accession>
<comment type="caution">
    <text evidence="8">The sequence shown here is derived from an EMBL/GenBank/DDBJ whole genome shotgun (WGS) entry which is preliminary data.</text>
</comment>
<dbReference type="PANTHER" id="PTHR13260:SF0">
    <property type="entry name" value="ANAPHASE-PROMOTING COMPLEX SUBUNIT 4"/>
    <property type="match status" value="1"/>
</dbReference>
<dbReference type="EMBL" id="JALNTZ010000009">
    <property type="protein sequence ID" value="KAJ3640798.1"/>
    <property type="molecule type" value="Genomic_DNA"/>
</dbReference>
<keyword evidence="9" id="KW-1185">Reference proteome</keyword>
<dbReference type="GO" id="GO:0034399">
    <property type="term" value="C:nuclear periphery"/>
    <property type="evidence" value="ECO:0007669"/>
    <property type="project" value="TreeGrafter"/>
</dbReference>
<dbReference type="GO" id="GO:0031145">
    <property type="term" value="P:anaphase-promoting complex-dependent catabolic process"/>
    <property type="evidence" value="ECO:0007669"/>
    <property type="project" value="InterPro"/>
</dbReference>
<evidence type="ECO:0000256" key="1">
    <source>
        <dbReference type="ARBA" id="ARBA00016067"/>
    </source>
</evidence>
<protein>
    <recommendedName>
        <fullName evidence="1">Anaphase-promoting complex subunit 4</fullName>
    </recommendedName>
</protein>
<dbReference type="Gene3D" id="2.130.10.10">
    <property type="entry name" value="YVTN repeat-like/Quinoprotein amine dehydrogenase"/>
    <property type="match status" value="1"/>
</dbReference>
<dbReference type="InterPro" id="IPR024789">
    <property type="entry name" value="APC4"/>
</dbReference>
<keyword evidence="2" id="KW-0132">Cell division</keyword>
<dbReference type="GO" id="GO:0005680">
    <property type="term" value="C:anaphase-promoting complex"/>
    <property type="evidence" value="ECO:0007669"/>
    <property type="project" value="InterPro"/>
</dbReference>
<feature type="domain" description="Anaphase-promoting complex subunit 4-like WD40" evidence="6">
    <location>
        <begin position="22"/>
        <end position="110"/>
    </location>
</feature>
<keyword evidence="5" id="KW-0131">Cell cycle</keyword>
<dbReference type="InterPro" id="IPR024790">
    <property type="entry name" value="APC4_long_dom"/>
</dbReference>
<dbReference type="SUPFAM" id="SSF50978">
    <property type="entry name" value="WD40 repeat-like"/>
    <property type="match status" value="1"/>
</dbReference>
<gene>
    <name evidence="8" type="ORF">Zmor_027339</name>
</gene>
<evidence type="ECO:0000256" key="3">
    <source>
        <dbReference type="ARBA" id="ARBA00022776"/>
    </source>
</evidence>
<dbReference type="GO" id="GO:0051301">
    <property type="term" value="P:cell division"/>
    <property type="evidence" value="ECO:0007669"/>
    <property type="project" value="UniProtKB-KW"/>
</dbReference>
<dbReference type="GO" id="GO:0070979">
    <property type="term" value="P:protein K11-linked ubiquitination"/>
    <property type="evidence" value="ECO:0007669"/>
    <property type="project" value="TreeGrafter"/>
</dbReference>
<evidence type="ECO:0000313" key="9">
    <source>
        <dbReference type="Proteomes" id="UP001168821"/>
    </source>
</evidence>
<keyword evidence="3" id="KW-0498">Mitosis</keyword>
<dbReference type="Pfam" id="PF12896">
    <property type="entry name" value="ANAPC4"/>
    <property type="match status" value="1"/>
</dbReference>
<dbReference type="Pfam" id="PF12894">
    <property type="entry name" value="ANAPC4_WD40"/>
    <property type="match status" value="1"/>
</dbReference>
<evidence type="ECO:0000256" key="4">
    <source>
        <dbReference type="ARBA" id="ARBA00022786"/>
    </source>
</evidence>
<dbReference type="InterPro" id="IPR036322">
    <property type="entry name" value="WD40_repeat_dom_sf"/>
</dbReference>
<proteinExistence type="predicted"/>
<sequence>MSTIQAIKQLEERNVASEITLMVWSDRMDLVALANVKGEVALHRLTWTKAWSLAPPKDGLTVKGIVWRPDGKIIAIAYSSGQVILVKVENKNILYSIEIKGDISCLSWMQDRISLKGKSSLTNEESKQNQYMKYIDLSSSFIPEPFLQQFDTSNSDENQKTNILQEQNDLNLLLIGTSEGTVYIHIFGCFLCATLNLNTHLNTSCSVDSIHLTDGLDQMVISVRDSNNTVKLLCFNSSIFSTHTNELYAVALKHIKLTSLLNYLYNTMTTITESWESILLEMDNKLSNYASKVPEGGVTADFLDLLMFGICSDEMKAFLIHDLTKKGLEKFGQTIEMSYSNIQKLMLKYVMKFGQNITYHLAELRGMARLEHRYKILGLDEDAITSAILSNGAFLIKGGEMQQIINHSIINYKAFFRWLYTAIVHVLEEQVPNEIPQMTQQDLAYIAEFLQNFDHIGKNSNQKGFIMERLGQYLLDAPLTIKPDMTGNEWSAFIKQNQCLTKNDSILRHFEEMSLIQQYKHLNDGVGEIFVKPKEAIGRQFALQATFDCFQYGGGAFKVTQVNLSKDAIVFAFLQPPERVLLTQLYLVEGSCFVKCARMHFTQDNSSDDFHVLDIQLYSSTVLSVLLQDSVAKATMLSQVALSRALEKFSEVGEAGGAVFGNVVDINGSVLAPRLFKSVEGMAGAEFAVSGSRKVGILLAENRRKVRLYEMEGEEEEDEDAEMTNSTIRDGELSIQEMNVTVN</sequence>
<name>A0AA38HNT5_9CUCU</name>
<dbReference type="AlphaFoldDB" id="A0AA38HNT5"/>
<evidence type="ECO:0000259" key="6">
    <source>
        <dbReference type="Pfam" id="PF12894"/>
    </source>
</evidence>